<evidence type="ECO:0000313" key="1">
    <source>
        <dbReference type="EMBL" id="TXD69364.1"/>
    </source>
</evidence>
<sequence>MKKLIFGILITFLISACSSNEENYLIKFYDGEFDEIGVPSGYLNSKGDTIVPIGKYYYCYTDTIRNFGMIVEKETGKILGIDQNANELFEVYKYDNGPDYTRDGLFRIIQNGKFGFANENGEIVIQPKYKCARPFDNEIAMVTDFCEIKPMENREIWIGDKWFKIDTQGNKIMK</sequence>
<dbReference type="Proteomes" id="UP000321945">
    <property type="component" value="Unassembled WGS sequence"/>
</dbReference>
<name>A0A5C6YQS7_9FLAO</name>
<protein>
    <submittedName>
        <fullName evidence="1">WG repeat-containing protein</fullName>
    </submittedName>
</protein>
<accession>A0A5C6YQS7</accession>
<dbReference type="Pfam" id="PF14903">
    <property type="entry name" value="WG_beta_rep"/>
    <property type="match status" value="1"/>
</dbReference>
<gene>
    <name evidence="1" type="ORF">ESV24_08375</name>
</gene>
<comment type="caution">
    <text evidence="1">The sequence shown here is derived from an EMBL/GenBank/DDBJ whole genome shotgun (WGS) entry which is preliminary data.</text>
</comment>
<dbReference type="OrthoDB" id="697275at2"/>
<dbReference type="PROSITE" id="PS51257">
    <property type="entry name" value="PROKAR_LIPOPROTEIN"/>
    <property type="match status" value="1"/>
</dbReference>
<dbReference type="InterPro" id="IPR032774">
    <property type="entry name" value="WG_beta_rep"/>
</dbReference>
<dbReference type="EMBL" id="VORU01000005">
    <property type="protein sequence ID" value="TXD69364.1"/>
    <property type="molecule type" value="Genomic_DNA"/>
</dbReference>
<proteinExistence type="predicted"/>
<evidence type="ECO:0000313" key="2">
    <source>
        <dbReference type="Proteomes" id="UP000321945"/>
    </source>
</evidence>
<keyword evidence="2" id="KW-1185">Reference proteome</keyword>
<dbReference type="AlphaFoldDB" id="A0A5C6YQS7"/>
<reference evidence="1 2" key="1">
    <citation type="submission" date="2019-08" db="EMBL/GenBank/DDBJ databases">
        <title>Genome of Aequorivita lipolytica Y10-2 (type strain).</title>
        <authorList>
            <person name="Bowman J.P."/>
        </authorList>
    </citation>
    <scope>NUCLEOTIDE SEQUENCE [LARGE SCALE GENOMIC DNA]</scope>
    <source>
        <strain evidence="1 2">Y10-2</strain>
    </source>
</reference>
<organism evidence="1 2">
    <name type="scientific">Aequorivita lipolytica</name>
    <dbReference type="NCBI Taxonomy" id="153267"/>
    <lineage>
        <taxon>Bacteria</taxon>
        <taxon>Pseudomonadati</taxon>
        <taxon>Bacteroidota</taxon>
        <taxon>Flavobacteriia</taxon>
        <taxon>Flavobacteriales</taxon>
        <taxon>Flavobacteriaceae</taxon>
        <taxon>Aequorivita</taxon>
    </lineage>
</organism>